<dbReference type="PRINTS" id="PR00301">
    <property type="entry name" value="HEATSHOCK70"/>
</dbReference>
<evidence type="ECO:0000256" key="3">
    <source>
        <dbReference type="ARBA" id="ARBA00022840"/>
    </source>
</evidence>
<comment type="similarity">
    <text evidence="1">Belongs to the heat shock protein 70 family.</text>
</comment>
<dbReference type="GO" id="GO:0005524">
    <property type="term" value="F:ATP binding"/>
    <property type="evidence" value="ECO:0007669"/>
    <property type="project" value="UniProtKB-KW"/>
</dbReference>
<evidence type="ECO:0000256" key="1">
    <source>
        <dbReference type="ARBA" id="ARBA00007381"/>
    </source>
</evidence>
<dbReference type="InterPro" id="IPR043129">
    <property type="entry name" value="ATPase_NBD"/>
</dbReference>
<dbReference type="AlphaFoldDB" id="A0A377M8H8"/>
<keyword evidence="4" id="KW-0143">Chaperone</keyword>
<dbReference type="Gene3D" id="3.90.640.10">
    <property type="entry name" value="Actin, Chain A, domain 4"/>
    <property type="match status" value="1"/>
</dbReference>
<gene>
    <name evidence="6" type="primary">dnaK_1</name>
    <name evidence="6" type="ORF">NCTC10005_07139</name>
</gene>
<dbReference type="PROSITE" id="PS01036">
    <property type="entry name" value="HSP70_3"/>
    <property type="match status" value="1"/>
</dbReference>
<evidence type="ECO:0000256" key="5">
    <source>
        <dbReference type="SAM" id="MobiDB-lite"/>
    </source>
</evidence>
<dbReference type="Gene3D" id="2.60.34.10">
    <property type="entry name" value="Substrate Binding Domain Of DNAk, Chain A, domain 1"/>
    <property type="match status" value="1"/>
</dbReference>
<dbReference type="Proteomes" id="UP000255106">
    <property type="component" value="Unassembled WGS sequence"/>
</dbReference>
<feature type="region of interest" description="Disordered" evidence="5">
    <location>
        <begin position="122"/>
        <end position="143"/>
    </location>
</feature>
<sequence length="289" mass="31776">MNLPYITADATGPKHMNIKVTRAKLESLVEDLVNRSIEPLKVALQDAGLSVSDINDVILVGGQTRMPMVQKKVAEFFGKEPRKDVNPDEAVAIGAAVQGGVLTGDVKDVLLLDVTPTVSGYRDHGWRNDGADQQKHHHPNQSTARCSLPLKITSLPVTIHVLQGERKRASDNKSLGQFNLDGINPAPRGMPQIEVTFDIDADGILHVSAKDKNSGKEQKITIKASSGLNEEEIQKMFVKRKPTRNLTVSSKNWFRPVTRATICCTAPVSRLKKQAINCQRKTKLLSKLH</sequence>
<accession>A0A377M8H8</accession>
<dbReference type="FunFam" id="3.90.640.10:FF:000003">
    <property type="entry name" value="Molecular chaperone DnaK"/>
    <property type="match status" value="1"/>
</dbReference>
<reference evidence="6 7" key="1">
    <citation type="submission" date="2018-06" db="EMBL/GenBank/DDBJ databases">
        <authorList>
            <consortium name="Pathogen Informatics"/>
            <person name="Doyle S."/>
        </authorList>
    </citation>
    <scope>NUCLEOTIDE SEQUENCE [LARGE SCALE GENOMIC DNA]</scope>
    <source>
        <strain evidence="6 7">NCTC10005</strain>
    </source>
</reference>
<dbReference type="InterPro" id="IPR029047">
    <property type="entry name" value="HSP70_peptide-bd_sf"/>
</dbReference>
<proteinExistence type="inferred from homology"/>
<dbReference type="PANTHER" id="PTHR19375">
    <property type="entry name" value="HEAT SHOCK PROTEIN 70KDA"/>
    <property type="match status" value="1"/>
</dbReference>
<evidence type="ECO:0000313" key="7">
    <source>
        <dbReference type="Proteomes" id="UP000255106"/>
    </source>
</evidence>
<dbReference type="Gene3D" id="3.30.420.40">
    <property type="match status" value="2"/>
</dbReference>
<protein>
    <submittedName>
        <fullName evidence="6">Molecular chaperone DnaK</fullName>
    </submittedName>
</protein>
<keyword evidence="3" id="KW-0067">ATP-binding</keyword>
<dbReference type="InterPro" id="IPR018181">
    <property type="entry name" value="Heat_shock_70_CS"/>
</dbReference>
<dbReference type="InterPro" id="IPR013126">
    <property type="entry name" value="Hsp_70_fam"/>
</dbReference>
<dbReference type="Pfam" id="PF00012">
    <property type="entry name" value="HSP70"/>
    <property type="match status" value="1"/>
</dbReference>
<organism evidence="6 7">
    <name type="scientific">Enterobacter cloacae</name>
    <dbReference type="NCBI Taxonomy" id="550"/>
    <lineage>
        <taxon>Bacteria</taxon>
        <taxon>Pseudomonadati</taxon>
        <taxon>Pseudomonadota</taxon>
        <taxon>Gammaproteobacteria</taxon>
        <taxon>Enterobacterales</taxon>
        <taxon>Enterobacteriaceae</taxon>
        <taxon>Enterobacter</taxon>
        <taxon>Enterobacter cloacae complex</taxon>
    </lineage>
</organism>
<evidence type="ECO:0000256" key="2">
    <source>
        <dbReference type="ARBA" id="ARBA00022741"/>
    </source>
</evidence>
<dbReference type="SUPFAM" id="SSF53067">
    <property type="entry name" value="Actin-like ATPase domain"/>
    <property type="match status" value="1"/>
</dbReference>
<dbReference type="EMBL" id="UGJB01000004">
    <property type="protein sequence ID" value="STQ14286.1"/>
    <property type="molecule type" value="Genomic_DNA"/>
</dbReference>
<evidence type="ECO:0000256" key="4">
    <source>
        <dbReference type="ARBA" id="ARBA00023186"/>
    </source>
</evidence>
<dbReference type="GO" id="GO:0140662">
    <property type="term" value="F:ATP-dependent protein folding chaperone"/>
    <property type="evidence" value="ECO:0007669"/>
    <property type="project" value="InterPro"/>
</dbReference>
<dbReference type="SUPFAM" id="SSF100920">
    <property type="entry name" value="Heat shock protein 70kD (HSP70), peptide-binding domain"/>
    <property type="match status" value="1"/>
</dbReference>
<evidence type="ECO:0000313" key="6">
    <source>
        <dbReference type="EMBL" id="STQ14286.1"/>
    </source>
</evidence>
<name>A0A377M8H8_ENTCL</name>
<feature type="compositionally biased region" description="Basic and acidic residues" evidence="5">
    <location>
        <begin position="122"/>
        <end position="134"/>
    </location>
</feature>
<keyword evidence="2" id="KW-0547">Nucleotide-binding</keyword>